<evidence type="ECO:0000256" key="1">
    <source>
        <dbReference type="SAM" id="MobiDB-lite"/>
    </source>
</evidence>
<feature type="region of interest" description="Disordered" evidence="1">
    <location>
        <begin position="33"/>
        <end position="68"/>
    </location>
</feature>
<dbReference type="EMBL" id="CM027683">
    <property type="protein sequence ID" value="KAG0535196.1"/>
    <property type="molecule type" value="Genomic_DNA"/>
</dbReference>
<reference evidence="2" key="2">
    <citation type="submission" date="2020-10" db="EMBL/GenBank/DDBJ databases">
        <authorList>
            <person name="Cooper E.A."/>
            <person name="Brenton Z.W."/>
            <person name="Flinn B.S."/>
            <person name="Jenkins J."/>
            <person name="Shu S."/>
            <person name="Flowers D."/>
            <person name="Luo F."/>
            <person name="Wang Y."/>
            <person name="Xia P."/>
            <person name="Barry K."/>
            <person name="Daum C."/>
            <person name="Lipzen A."/>
            <person name="Yoshinaga Y."/>
            <person name="Schmutz J."/>
            <person name="Saski C."/>
            <person name="Vermerris W."/>
            <person name="Kresovich S."/>
        </authorList>
    </citation>
    <scope>NUCLEOTIDE SEQUENCE</scope>
</reference>
<comment type="caution">
    <text evidence="2">The sequence shown here is derived from an EMBL/GenBank/DDBJ whole genome shotgun (WGS) entry which is preliminary data.</text>
</comment>
<reference evidence="2" key="1">
    <citation type="journal article" date="2019" name="BMC Genomics">
        <title>A new reference genome for Sorghum bicolor reveals high levels of sequence similarity between sweet and grain genotypes: implications for the genetics of sugar metabolism.</title>
        <authorList>
            <person name="Cooper E.A."/>
            <person name="Brenton Z.W."/>
            <person name="Flinn B.S."/>
            <person name="Jenkins J."/>
            <person name="Shu S."/>
            <person name="Flowers D."/>
            <person name="Luo F."/>
            <person name="Wang Y."/>
            <person name="Xia P."/>
            <person name="Barry K."/>
            <person name="Daum C."/>
            <person name="Lipzen A."/>
            <person name="Yoshinaga Y."/>
            <person name="Schmutz J."/>
            <person name="Saski C."/>
            <person name="Vermerris W."/>
            <person name="Kresovich S."/>
        </authorList>
    </citation>
    <scope>NUCLEOTIDE SEQUENCE</scope>
</reference>
<name>A0A921UMW1_SORBI</name>
<proteinExistence type="predicted"/>
<protein>
    <submittedName>
        <fullName evidence="2">Uncharacterized protein</fullName>
    </submittedName>
</protein>
<sequence length="103" mass="10900">MLATAVEASFSPATRPRPHHMWRRGALLLGGGYNGHGRGSGPGGEGQKARWRRSTSHGSALARSAPPRRCLPPGLPLLRSRAHLPAGRCDLTSCRVHLSAGCC</sequence>
<dbReference type="AlphaFoldDB" id="A0A921UMW1"/>
<gene>
    <name evidence="2" type="ORF">BDA96_04G345500</name>
</gene>
<feature type="region of interest" description="Disordered" evidence="1">
    <location>
        <begin position="1"/>
        <end position="21"/>
    </location>
</feature>
<dbReference type="Proteomes" id="UP000807115">
    <property type="component" value="Chromosome 4"/>
</dbReference>
<organism evidence="2 3">
    <name type="scientific">Sorghum bicolor</name>
    <name type="common">Sorghum</name>
    <name type="synonym">Sorghum vulgare</name>
    <dbReference type="NCBI Taxonomy" id="4558"/>
    <lineage>
        <taxon>Eukaryota</taxon>
        <taxon>Viridiplantae</taxon>
        <taxon>Streptophyta</taxon>
        <taxon>Embryophyta</taxon>
        <taxon>Tracheophyta</taxon>
        <taxon>Spermatophyta</taxon>
        <taxon>Magnoliopsida</taxon>
        <taxon>Liliopsida</taxon>
        <taxon>Poales</taxon>
        <taxon>Poaceae</taxon>
        <taxon>PACMAD clade</taxon>
        <taxon>Panicoideae</taxon>
        <taxon>Andropogonodae</taxon>
        <taxon>Andropogoneae</taxon>
        <taxon>Sorghinae</taxon>
        <taxon>Sorghum</taxon>
    </lineage>
</organism>
<feature type="compositionally biased region" description="Gly residues" evidence="1">
    <location>
        <begin position="33"/>
        <end position="46"/>
    </location>
</feature>
<accession>A0A921UMW1</accession>
<evidence type="ECO:0000313" key="3">
    <source>
        <dbReference type="Proteomes" id="UP000807115"/>
    </source>
</evidence>
<evidence type="ECO:0000313" key="2">
    <source>
        <dbReference type="EMBL" id="KAG0535196.1"/>
    </source>
</evidence>